<sequence length="148" mass="15819">MKFIVYDLITGEILHGGSAANVERCLGRVTCGQHEVIRFVDANPAEHYVVDDQIVPRPALDLPPVATVSPARCADDLTPLPTVYAPPGDEPVAVLSGLPEGTVVEMRGEPVPVVDGVVSIVPQTTDLHVAPPFPWRSADVRVILEPSE</sequence>
<organism evidence="1 2">
    <name type="scientific">Xanthobacter tagetidis</name>
    <dbReference type="NCBI Taxonomy" id="60216"/>
    <lineage>
        <taxon>Bacteria</taxon>
        <taxon>Pseudomonadati</taxon>
        <taxon>Pseudomonadota</taxon>
        <taxon>Alphaproteobacteria</taxon>
        <taxon>Hyphomicrobiales</taxon>
        <taxon>Xanthobacteraceae</taxon>
        <taxon>Xanthobacter</taxon>
    </lineage>
</organism>
<comment type="caution">
    <text evidence="1">The sequence shown here is derived from an EMBL/GenBank/DDBJ whole genome shotgun (WGS) entry which is preliminary data.</text>
</comment>
<dbReference type="AlphaFoldDB" id="A0A3L7AIJ7"/>
<gene>
    <name evidence="1" type="ORF">D9R14_07435</name>
</gene>
<name>A0A3L7AIJ7_9HYPH</name>
<reference evidence="1 2" key="1">
    <citation type="submission" date="2018-10" db="EMBL/GenBank/DDBJ databases">
        <title>Xanthobacter tagetidis genome sequencing and assembly.</title>
        <authorList>
            <person name="Maclea K.S."/>
            <person name="Goen A.E."/>
            <person name="Fatima S.A."/>
        </authorList>
    </citation>
    <scope>NUCLEOTIDE SEQUENCE [LARGE SCALE GENOMIC DNA]</scope>
    <source>
        <strain evidence="1 2">ATCC 700314</strain>
    </source>
</reference>
<dbReference type="EMBL" id="RCTF01000005">
    <property type="protein sequence ID" value="RLP79488.1"/>
    <property type="molecule type" value="Genomic_DNA"/>
</dbReference>
<dbReference type="Proteomes" id="UP000269692">
    <property type="component" value="Unassembled WGS sequence"/>
</dbReference>
<proteinExistence type="predicted"/>
<protein>
    <submittedName>
        <fullName evidence="1">Uncharacterized protein</fullName>
    </submittedName>
</protein>
<evidence type="ECO:0000313" key="1">
    <source>
        <dbReference type="EMBL" id="RLP79488.1"/>
    </source>
</evidence>
<accession>A0A3L7AIJ7</accession>
<evidence type="ECO:0000313" key="2">
    <source>
        <dbReference type="Proteomes" id="UP000269692"/>
    </source>
</evidence>
<dbReference type="RefSeq" id="WP_121622698.1">
    <property type="nucleotide sequence ID" value="NZ_JACIIW010000001.1"/>
</dbReference>
<keyword evidence="2" id="KW-1185">Reference proteome</keyword>